<protein>
    <submittedName>
        <fullName evidence="1">Uncharacterized protein</fullName>
    </submittedName>
</protein>
<reference evidence="1" key="1">
    <citation type="journal article" date="2016" name="Nat. Genet.">
        <title>A high-quality carrot genome assembly provides new insights into carotenoid accumulation and asterid genome evolution.</title>
        <authorList>
            <person name="Iorizzo M."/>
            <person name="Ellison S."/>
            <person name="Senalik D."/>
            <person name="Zeng P."/>
            <person name="Satapoomin P."/>
            <person name="Huang J."/>
            <person name="Bowman M."/>
            <person name="Iovene M."/>
            <person name="Sanseverino W."/>
            <person name="Cavagnaro P."/>
            <person name="Yildiz M."/>
            <person name="Macko-Podgorni A."/>
            <person name="Moranska E."/>
            <person name="Grzebelus E."/>
            <person name="Grzebelus D."/>
            <person name="Ashrafi H."/>
            <person name="Zheng Z."/>
            <person name="Cheng S."/>
            <person name="Spooner D."/>
            <person name="Van Deynze A."/>
            <person name="Simon P."/>
        </authorList>
    </citation>
    <scope>NUCLEOTIDE SEQUENCE</scope>
    <source>
        <tissue evidence="1">Leaf</tissue>
    </source>
</reference>
<dbReference type="KEGG" id="dcr:108214207"/>
<sequence>MQIVETFEDWSIFQAVNHAEEKLTYETTGGKRGSFTVSTHLKEQVLESFHDTEFWYAEQGSMSGNLTRSGSFRRIIPPSQHTNKSCGCQLFLYLPTAFLMSERSIYDTKAIALIRSLKQRWQLTKYEVGLYSSVSYKFFAEHEGWIKSFST</sequence>
<organism evidence="1 2">
    <name type="scientific">Daucus carota subsp. sativus</name>
    <name type="common">Carrot</name>
    <dbReference type="NCBI Taxonomy" id="79200"/>
    <lineage>
        <taxon>Eukaryota</taxon>
        <taxon>Viridiplantae</taxon>
        <taxon>Streptophyta</taxon>
        <taxon>Embryophyta</taxon>
        <taxon>Tracheophyta</taxon>
        <taxon>Spermatophyta</taxon>
        <taxon>Magnoliopsida</taxon>
        <taxon>eudicotyledons</taxon>
        <taxon>Gunneridae</taxon>
        <taxon>Pentapetalae</taxon>
        <taxon>asterids</taxon>
        <taxon>campanulids</taxon>
        <taxon>Apiales</taxon>
        <taxon>Apiaceae</taxon>
        <taxon>Apioideae</taxon>
        <taxon>Scandiceae</taxon>
        <taxon>Daucinae</taxon>
        <taxon>Daucus</taxon>
        <taxon>Daucus sect. Daucus</taxon>
    </lineage>
</organism>
<dbReference type="EMBL" id="CP093345">
    <property type="protein sequence ID" value="WOG91752.1"/>
    <property type="molecule type" value="Genomic_DNA"/>
</dbReference>
<proteinExistence type="predicted"/>
<dbReference type="Proteomes" id="UP000077755">
    <property type="component" value="Chromosome 3"/>
</dbReference>
<accession>A0AAF0WLG4</accession>
<evidence type="ECO:0000313" key="1">
    <source>
        <dbReference type="EMBL" id="WOG91752.1"/>
    </source>
</evidence>
<reference evidence="1" key="2">
    <citation type="submission" date="2022-03" db="EMBL/GenBank/DDBJ databases">
        <title>Draft title - Genomic analysis of global carrot germplasm unveils the trajectory of domestication and the origin of high carotenoid orange carrot.</title>
        <authorList>
            <person name="Iorizzo M."/>
            <person name="Ellison S."/>
            <person name="Senalik D."/>
            <person name="Macko-Podgorni A."/>
            <person name="Grzebelus D."/>
            <person name="Bostan H."/>
            <person name="Rolling W."/>
            <person name="Curaba J."/>
            <person name="Simon P."/>
        </authorList>
    </citation>
    <scope>NUCLEOTIDE SEQUENCE</scope>
    <source>
        <tissue evidence="1">Leaf</tissue>
    </source>
</reference>
<name>A0AAF0WLG4_DAUCS</name>
<keyword evidence="2" id="KW-1185">Reference proteome</keyword>
<evidence type="ECO:0000313" key="2">
    <source>
        <dbReference type="Proteomes" id="UP000077755"/>
    </source>
</evidence>
<dbReference type="AlphaFoldDB" id="A0AAF0WLG4"/>
<gene>
    <name evidence="1" type="ORF">DCAR_0311003</name>
</gene>